<keyword evidence="1 2" id="KW-0732">Signal</keyword>
<name>A0A7H0VBW5_9FLAO</name>
<proteinExistence type="predicted"/>
<dbReference type="SUPFAM" id="SSF51126">
    <property type="entry name" value="Pectin lyase-like"/>
    <property type="match status" value="1"/>
</dbReference>
<dbReference type="KEGG" id="chyd:H4K34_12615"/>
<dbReference type="Gene3D" id="2.160.20.10">
    <property type="entry name" value="Single-stranded right-handed beta-helix, Pectin lyase-like"/>
    <property type="match status" value="1"/>
</dbReference>
<evidence type="ECO:0000256" key="1">
    <source>
        <dbReference type="ARBA" id="ARBA00022729"/>
    </source>
</evidence>
<evidence type="ECO:0000259" key="3">
    <source>
        <dbReference type="Pfam" id="PF18962"/>
    </source>
</evidence>
<dbReference type="RefSeq" id="WP_210757743.1">
    <property type="nucleotide sequence ID" value="NZ_CP060139.1"/>
</dbReference>
<dbReference type="InterPro" id="IPR011050">
    <property type="entry name" value="Pectin_lyase_fold/virulence"/>
</dbReference>
<accession>A0A7H0VBW5</accession>
<dbReference type="AlphaFoldDB" id="A0A7H0VBW5"/>
<feature type="signal peptide" evidence="2">
    <location>
        <begin position="1"/>
        <end position="21"/>
    </location>
</feature>
<feature type="chain" id="PRO_5028843995" evidence="2">
    <location>
        <begin position="22"/>
        <end position="624"/>
    </location>
</feature>
<evidence type="ECO:0000313" key="4">
    <source>
        <dbReference type="EMBL" id="QNR23213.1"/>
    </source>
</evidence>
<protein>
    <submittedName>
        <fullName evidence="4">T9SS type A sorting domain-containing protein</fullName>
    </submittedName>
</protein>
<reference evidence="4 5" key="1">
    <citation type="submission" date="2020-08" db="EMBL/GenBank/DDBJ databases">
        <title>Croceimicrobium hydrocarbonivorans gen. nov., sp. nov., a novel marine bacterium isolated from a bacterial consortium that degrades polyethylene terephthalate.</title>
        <authorList>
            <person name="Liu R."/>
        </authorList>
    </citation>
    <scope>NUCLEOTIDE SEQUENCE [LARGE SCALE GENOMIC DNA]</scope>
    <source>
        <strain evidence="4 5">A20-9</strain>
    </source>
</reference>
<gene>
    <name evidence="4" type="ORF">H4K34_12615</name>
</gene>
<dbReference type="InterPro" id="IPR012334">
    <property type="entry name" value="Pectin_lyas_fold"/>
</dbReference>
<dbReference type="NCBIfam" id="TIGR04183">
    <property type="entry name" value="Por_Secre_tail"/>
    <property type="match status" value="1"/>
</dbReference>
<feature type="domain" description="Secretion system C-terminal sorting" evidence="3">
    <location>
        <begin position="553"/>
        <end position="615"/>
    </location>
</feature>
<dbReference type="Proteomes" id="UP000516305">
    <property type="component" value="Chromosome"/>
</dbReference>
<keyword evidence="5" id="KW-1185">Reference proteome</keyword>
<evidence type="ECO:0000313" key="5">
    <source>
        <dbReference type="Proteomes" id="UP000516305"/>
    </source>
</evidence>
<dbReference type="Pfam" id="PF18962">
    <property type="entry name" value="Por_Secre_tail"/>
    <property type="match status" value="1"/>
</dbReference>
<dbReference type="EMBL" id="CP060139">
    <property type="protein sequence ID" value="QNR23213.1"/>
    <property type="molecule type" value="Genomic_DNA"/>
</dbReference>
<organism evidence="4 5">
    <name type="scientific">Croceimicrobium hydrocarbonivorans</name>
    <dbReference type="NCBI Taxonomy" id="2761580"/>
    <lineage>
        <taxon>Bacteria</taxon>
        <taxon>Pseudomonadati</taxon>
        <taxon>Bacteroidota</taxon>
        <taxon>Flavobacteriia</taxon>
        <taxon>Flavobacteriales</taxon>
        <taxon>Owenweeksiaceae</taxon>
        <taxon>Croceimicrobium</taxon>
    </lineage>
</organism>
<sequence length="624" mass="69630">MMFFKKIFPLCVCLTFGLLKAQSTIYVNYAASGTNNGGSWSNAFTSLQDALSLASNGDEIWVAKGTYVPSLDTMGIARIRAEFSTFRLKQGVHIYGGFLGNETQKSQRNWIKNETILSGEMGDPLNDSDNVAHVVSLYGDFTTYAKLDGFVLEKGFGRQASPFPFGNDTYWKNGCLIHCSGGAKAIFQNLILRVSTIGFSLIYLEGDRSSTSAGLNDYYLVNLKVEKGMTVYPYGWVINCETANMKMINSLIYTHLPGALNSAISSNYQNGGSYWELYNNTLVGDTAWRNMERALVLQNVDSAKHFNNLCTGKVTYPSSHMGRNNQYFHSSPFNWDTVNVSAYGYASMPYDVYDTLDFRPRPETYGRDRGDTIWLPIDVLDLDEDGDTTERIDFDIDMNPRVSGSQVDIGAYEYFEGFVDTNAQEICVGDSLFWQGSWRRGDTVFDVSFSKGSLGDSVLRLQLQHDSINLSISPSPWGDYFTSNEADSGSTYQWIDCFFKDTIPGATSRTFHPSQNGQYQVIITNSLGCVDTSECVNLPNIGLSESKQEFKAYPNPTENEVEIWAPGLVQNKPFPFTLYSTGGQLIQKGAIQAPHNLKLNLSHLERGLYLLYIEGAEPIRIILQ</sequence>
<dbReference type="InterPro" id="IPR026444">
    <property type="entry name" value="Secre_tail"/>
</dbReference>
<evidence type="ECO:0000256" key="2">
    <source>
        <dbReference type="SAM" id="SignalP"/>
    </source>
</evidence>